<keyword evidence="4" id="KW-1185">Reference proteome</keyword>
<feature type="domain" description="EF-hand" evidence="2">
    <location>
        <begin position="253"/>
        <end position="288"/>
    </location>
</feature>
<dbReference type="CDD" id="cd00051">
    <property type="entry name" value="EFh"/>
    <property type="match status" value="1"/>
</dbReference>
<dbReference type="GO" id="GO:0005509">
    <property type="term" value="F:calcium ion binding"/>
    <property type="evidence" value="ECO:0007669"/>
    <property type="project" value="InterPro"/>
</dbReference>
<dbReference type="SUPFAM" id="SSF47473">
    <property type="entry name" value="EF-hand"/>
    <property type="match status" value="1"/>
</dbReference>
<dbReference type="PROSITE" id="PS50096">
    <property type="entry name" value="IQ"/>
    <property type="match status" value="2"/>
</dbReference>
<dbReference type="AlphaFoldDB" id="A0AB34JZ39"/>
<evidence type="ECO:0000313" key="4">
    <source>
        <dbReference type="Proteomes" id="UP001515480"/>
    </source>
</evidence>
<dbReference type="Gene3D" id="1.10.238.10">
    <property type="entry name" value="EF-hand"/>
    <property type="match status" value="1"/>
</dbReference>
<evidence type="ECO:0000256" key="1">
    <source>
        <dbReference type="SAM" id="MobiDB-lite"/>
    </source>
</evidence>
<comment type="caution">
    <text evidence="3">The sequence shown here is derived from an EMBL/GenBank/DDBJ whole genome shotgun (WGS) entry which is preliminary data.</text>
</comment>
<organism evidence="3 4">
    <name type="scientific">Prymnesium parvum</name>
    <name type="common">Toxic golden alga</name>
    <dbReference type="NCBI Taxonomy" id="97485"/>
    <lineage>
        <taxon>Eukaryota</taxon>
        <taxon>Haptista</taxon>
        <taxon>Haptophyta</taxon>
        <taxon>Prymnesiophyceae</taxon>
        <taxon>Prymnesiales</taxon>
        <taxon>Prymnesiaceae</taxon>
        <taxon>Prymnesium</taxon>
    </lineage>
</organism>
<dbReference type="InterPro" id="IPR011992">
    <property type="entry name" value="EF-hand-dom_pair"/>
</dbReference>
<dbReference type="EMBL" id="JBGBPQ010000004">
    <property type="protein sequence ID" value="KAL1525940.1"/>
    <property type="molecule type" value="Genomic_DNA"/>
</dbReference>
<proteinExistence type="predicted"/>
<evidence type="ECO:0000313" key="3">
    <source>
        <dbReference type="EMBL" id="KAL1525940.1"/>
    </source>
</evidence>
<name>A0AB34JZ39_PRYPA</name>
<dbReference type="Gene3D" id="1.20.5.190">
    <property type="match status" value="1"/>
</dbReference>
<dbReference type="Proteomes" id="UP001515480">
    <property type="component" value="Unassembled WGS sequence"/>
</dbReference>
<dbReference type="InterPro" id="IPR002048">
    <property type="entry name" value="EF_hand_dom"/>
</dbReference>
<dbReference type="SMART" id="SM00054">
    <property type="entry name" value="EFh"/>
    <property type="match status" value="2"/>
</dbReference>
<reference evidence="3 4" key="1">
    <citation type="journal article" date="2024" name="Science">
        <title>Giant polyketide synthase enzymes in the biosynthesis of giant marine polyether toxins.</title>
        <authorList>
            <person name="Fallon T.R."/>
            <person name="Shende V.V."/>
            <person name="Wierzbicki I.H."/>
            <person name="Pendleton A.L."/>
            <person name="Watervoot N.F."/>
            <person name="Auber R.P."/>
            <person name="Gonzalez D.J."/>
            <person name="Wisecaver J.H."/>
            <person name="Moore B.S."/>
        </authorList>
    </citation>
    <scope>NUCLEOTIDE SEQUENCE [LARGE SCALE GENOMIC DNA]</scope>
    <source>
        <strain evidence="3 4">12B1</strain>
    </source>
</reference>
<sequence>MGLLSNRKPPRKSLAEDLNGPGTAKSISPSKVVIPETFEKQNDSPRHAARPSGGVRFSAIEATPDQAAAKIQAIKRGQEDRKRISEEKNVAKLREEREKAAIKVQAIAKGKRTRRSTQDLLAAQDRNPCTALRNVLGNAMSSSGGVAIKRATARALDGWDAVANSKPVVGIKASVTSVVRAASKCAGESPLIEKVNTKLSSLDLGKCQQCCLSKRATLSPALRDKVNQLFTMMDTDRDGKVNELDAITFFKSFPKLNARAMLNEVDVDGNGSASYEEMCEFWSNVMATGGYKEEELVNEIDGMLRGGAWTDFEDGRTT</sequence>
<protein>
    <recommendedName>
        <fullName evidence="2">EF-hand domain-containing protein</fullName>
    </recommendedName>
</protein>
<feature type="region of interest" description="Disordered" evidence="1">
    <location>
        <begin position="1"/>
        <end position="33"/>
    </location>
</feature>
<gene>
    <name evidence="3" type="ORF">AB1Y20_020766</name>
</gene>
<accession>A0AB34JZ39</accession>
<evidence type="ECO:0000259" key="2">
    <source>
        <dbReference type="PROSITE" id="PS50222"/>
    </source>
</evidence>
<dbReference type="PROSITE" id="PS50222">
    <property type="entry name" value="EF_HAND_2"/>
    <property type="match status" value="1"/>
</dbReference>